<evidence type="ECO:0000256" key="1">
    <source>
        <dbReference type="ARBA" id="ARBA00022630"/>
    </source>
</evidence>
<keyword evidence="3" id="KW-0560">Oxidoreductase</keyword>
<name>A0A2J6R950_HYAVF</name>
<evidence type="ECO:0000256" key="3">
    <source>
        <dbReference type="ARBA" id="ARBA00023002"/>
    </source>
</evidence>
<dbReference type="AlphaFoldDB" id="A0A2J6R950"/>
<dbReference type="GO" id="GO:0004497">
    <property type="term" value="F:monooxygenase activity"/>
    <property type="evidence" value="ECO:0007669"/>
    <property type="project" value="UniProtKB-KW"/>
</dbReference>
<keyword evidence="2" id="KW-0288">FMN</keyword>
<dbReference type="Gene3D" id="3.20.20.30">
    <property type="entry name" value="Luciferase-like domain"/>
    <property type="match status" value="2"/>
</dbReference>
<accession>A0A2J6R950</accession>
<evidence type="ECO:0000313" key="6">
    <source>
        <dbReference type="Proteomes" id="UP000235786"/>
    </source>
</evidence>
<dbReference type="EMBL" id="KZ613953">
    <property type="protein sequence ID" value="PMD35059.1"/>
    <property type="molecule type" value="Genomic_DNA"/>
</dbReference>
<reference evidence="5 6" key="1">
    <citation type="submission" date="2016-04" db="EMBL/GenBank/DDBJ databases">
        <title>A degradative enzymes factory behind the ericoid mycorrhizal symbiosis.</title>
        <authorList>
            <consortium name="DOE Joint Genome Institute"/>
            <person name="Martino E."/>
            <person name="Morin E."/>
            <person name="Grelet G."/>
            <person name="Kuo A."/>
            <person name="Kohler A."/>
            <person name="Daghino S."/>
            <person name="Barry K."/>
            <person name="Choi C."/>
            <person name="Cichocki N."/>
            <person name="Clum A."/>
            <person name="Copeland A."/>
            <person name="Hainaut M."/>
            <person name="Haridas S."/>
            <person name="Labutti K."/>
            <person name="Lindquist E."/>
            <person name="Lipzen A."/>
            <person name="Khouja H.-R."/>
            <person name="Murat C."/>
            <person name="Ohm R."/>
            <person name="Olson A."/>
            <person name="Spatafora J."/>
            <person name="Veneault-Fourrey C."/>
            <person name="Henrissat B."/>
            <person name="Grigoriev I."/>
            <person name="Martin F."/>
            <person name="Perotto S."/>
        </authorList>
    </citation>
    <scope>NUCLEOTIDE SEQUENCE [LARGE SCALE GENOMIC DNA]</scope>
    <source>
        <strain evidence="5 6">F</strain>
    </source>
</reference>
<gene>
    <name evidence="5" type="ORF">L207DRAFT_534317</name>
</gene>
<dbReference type="SUPFAM" id="SSF51679">
    <property type="entry name" value="Bacterial luciferase-like"/>
    <property type="match status" value="2"/>
</dbReference>
<dbReference type="STRING" id="1149755.A0A2J6R950"/>
<dbReference type="PANTHER" id="PTHR30011:SF16">
    <property type="entry name" value="C2H2 FINGER DOMAIN TRANSCRIPTION FACTOR (EUROFUNG)-RELATED"/>
    <property type="match status" value="1"/>
</dbReference>
<dbReference type="GO" id="GO:0016705">
    <property type="term" value="F:oxidoreductase activity, acting on paired donors, with incorporation or reduction of molecular oxygen"/>
    <property type="evidence" value="ECO:0007669"/>
    <property type="project" value="InterPro"/>
</dbReference>
<evidence type="ECO:0000256" key="2">
    <source>
        <dbReference type="ARBA" id="ARBA00022643"/>
    </source>
</evidence>
<protein>
    <submittedName>
        <fullName evidence="5">Uncharacterized protein</fullName>
    </submittedName>
</protein>
<proteinExistence type="predicted"/>
<dbReference type="Proteomes" id="UP000235786">
    <property type="component" value="Unassembled WGS sequence"/>
</dbReference>
<organism evidence="5 6">
    <name type="scientific">Hyaloscypha variabilis (strain UAMH 11265 / GT02V1 / F)</name>
    <name type="common">Meliniomyces variabilis</name>
    <dbReference type="NCBI Taxonomy" id="1149755"/>
    <lineage>
        <taxon>Eukaryota</taxon>
        <taxon>Fungi</taxon>
        <taxon>Dikarya</taxon>
        <taxon>Ascomycota</taxon>
        <taxon>Pezizomycotina</taxon>
        <taxon>Leotiomycetes</taxon>
        <taxon>Helotiales</taxon>
        <taxon>Hyaloscyphaceae</taxon>
        <taxon>Hyaloscypha</taxon>
        <taxon>Hyaloscypha variabilis</taxon>
    </lineage>
</organism>
<evidence type="ECO:0000313" key="5">
    <source>
        <dbReference type="EMBL" id="PMD35059.1"/>
    </source>
</evidence>
<dbReference type="PANTHER" id="PTHR30011">
    <property type="entry name" value="ALKANESULFONATE MONOOXYGENASE-RELATED"/>
    <property type="match status" value="1"/>
</dbReference>
<evidence type="ECO:0000256" key="4">
    <source>
        <dbReference type="ARBA" id="ARBA00023033"/>
    </source>
</evidence>
<sequence>MATTASKKQMQLNFYEVACTSIPNVIGQWKTPNDNSRLSYWTWLARLAEKGKISCIFFADAYGELEVYQGKADAQYKGGNHVAKFEPTLLVPAMAAVMKSVGFGVTGSTSYVPPYRLVRDWSTLDHLSERRVACRILRIRRVLHRGIWVRYWRLGLGPQPVGSVAQVADVIEEWVLECNIDGFNLSPVSNPGSAENMVELLVPELQRRGLYWLDYPALGGTTRENVGNVPGKPFLSKDHPGAKIELSLTIVGPALLTTEEQVAHLHEAGLNEEVVPFNKPVADGSHLLKTWDQLMTNGGWDLKVLNGQTNVFSQLALEVLGRVKCPVLGMFAPDDSLFPKFGRVKEILPNSTSVVVKGVDFEPIQDAEGICKAMVEFYAKL</sequence>
<keyword evidence="1" id="KW-0285">Flavoprotein</keyword>
<dbReference type="InterPro" id="IPR036661">
    <property type="entry name" value="Luciferase-like_sf"/>
</dbReference>
<keyword evidence="4" id="KW-0503">Monooxygenase</keyword>
<keyword evidence="6" id="KW-1185">Reference proteome</keyword>
<dbReference type="InterPro" id="IPR051260">
    <property type="entry name" value="Diverse_substr_monoxygenases"/>
</dbReference>